<evidence type="ECO:0000256" key="2">
    <source>
        <dbReference type="ARBA" id="ARBA00022448"/>
    </source>
</evidence>
<keyword evidence="12" id="KW-1185">Reference proteome</keyword>
<keyword evidence="3" id="KW-1003">Cell membrane</keyword>
<proteinExistence type="inferred from homology"/>
<comment type="caution">
    <text evidence="11">The sequence shown here is derived from an EMBL/GenBank/DDBJ whole genome shotgun (WGS) entry which is preliminary data.</text>
</comment>
<gene>
    <name evidence="11" type="ORF">CLG94_03765</name>
</gene>
<protein>
    <recommendedName>
        <fullName evidence="10">MotA/TolQ/ExbB proton channel domain-containing protein</fullName>
    </recommendedName>
</protein>
<keyword evidence="7 9" id="KW-0472">Membrane</keyword>
<dbReference type="InterPro" id="IPR002898">
    <property type="entry name" value="MotA_ExbB_proton_chnl"/>
</dbReference>
<dbReference type="InterPro" id="IPR050790">
    <property type="entry name" value="ExbB/TolQ_transport"/>
</dbReference>
<dbReference type="GO" id="GO:0005886">
    <property type="term" value="C:plasma membrane"/>
    <property type="evidence" value="ECO:0007669"/>
    <property type="project" value="UniProtKB-SubCell"/>
</dbReference>
<evidence type="ECO:0000313" key="11">
    <source>
        <dbReference type="EMBL" id="PTL36488.1"/>
    </source>
</evidence>
<sequence>MQGQGDLSVINNVGKVQREESDMAAMITFLAKGGPVMIPLLACSITGLAVVLERALFWWRLRRVDAARRMLNLAAQGNWDEALHLGASSDCPIAKVLAAGIAHRNPAPAEAMGVAALKERDRLRRYLPALDTIITLSPLLGLLGTVTGMISAFGVMASGAINQPHAITGGVAEALIATATGLAIAIVTLVPYNYFSAKAERILDAMERDGSHLELLLKEASR</sequence>
<evidence type="ECO:0000256" key="9">
    <source>
        <dbReference type="SAM" id="Phobius"/>
    </source>
</evidence>
<organism evidence="11 12">
    <name type="scientific">Candidatus Methylomirabilis limnetica</name>
    <dbReference type="NCBI Taxonomy" id="2033718"/>
    <lineage>
        <taxon>Bacteria</taxon>
        <taxon>Candidatus Methylomirabilota</taxon>
        <taxon>Candidatus Methylomirabilia</taxon>
        <taxon>Candidatus Methylomirabilales</taxon>
        <taxon>Candidatus Methylomirabilaceae</taxon>
        <taxon>Candidatus Methylomirabilis</taxon>
    </lineage>
</organism>
<name>A0A2T4TZI3_9BACT</name>
<dbReference type="Pfam" id="PF01618">
    <property type="entry name" value="MotA_ExbB"/>
    <property type="match status" value="1"/>
</dbReference>
<comment type="subcellular location">
    <subcellularLocation>
        <location evidence="1">Cell membrane</location>
        <topology evidence="1">Multi-pass membrane protein</topology>
    </subcellularLocation>
    <subcellularLocation>
        <location evidence="8">Membrane</location>
        <topology evidence="8">Multi-pass membrane protein</topology>
    </subcellularLocation>
</comment>
<evidence type="ECO:0000259" key="10">
    <source>
        <dbReference type="Pfam" id="PF01618"/>
    </source>
</evidence>
<feature type="transmembrane region" description="Helical" evidence="9">
    <location>
        <begin position="36"/>
        <end position="59"/>
    </location>
</feature>
<dbReference type="Proteomes" id="UP000241436">
    <property type="component" value="Unassembled WGS sequence"/>
</dbReference>
<evidence type="ECO:0000256" key="7">
    <source>
        <dbReference type="ARBA" id="ARBA00023136"/>
    </source>
</evidence>
<reference evidence="12" key="2">
    <citation type="journal article" date="2018" name="Environ. Microbiol.">
        <title>Bloom of a denitrifying methanotroph, 'Candidatus Methylomirabilis limnetica', in a deep stratified lake.</title>
        <authorList>
            <person name="Graf J.S."/>
            <person name="Mayr M.J."/>
            <person name="Marchant H.K."/>
            <person name="Tienken D."/>
            <person name="Hach P.F."/>
            <person name="Brand A."/>
            <person name="Schubert C.J."/>
            <person name="Kuypers M.M."/>
            <person name="Milucka J."/>
        </authorList>
    </citation>
    <scope>NUCLEOTIDE SEQUENCE [LARGE SCALE GENOMIC DNA]</scope>
    <source>
        <strain evidence="12">Zug</strain>
    </source>
</reference>
<evidence type="ECO:0000256" key="6">
    <source>
        <dbReference type="ARBA" id="ARBA00022989"/>
    </source>
</evidence>
<keyword evidence="4 9" id="KW-0812">Transmembrane</keyword>
<feature type="transmembrane region" description="Helical" evidence="9">
    <location>
        <begin position="174"/>
        <end position="195"/>
    </location>
</feature>
<dbReference type="EMBL" id="NVQC01000015">
    <property type="protein sequence ID" value="PTL36488.1"/>
    <property type="molecule type" value="Genomic_DNA"/>
</dbReference>
<dbReference type="AlphaFoldDB" id="A0A2T4TZI3"/>
<evidence type="ECO:0000256" key="3">
    <source>
        <dbReference type="ARBA" id="ARBA00022475"/>
    </source>
</evidence>
<reference evidence="11 12" key="1">
    <citation type="submission" date="2017-09" db="EMBL/GenBank/DDBJ databases">
        <title>Bloom of a denitrifying methanotroph, Candidatus Methylomirabilis limnetica, in a deep stratified lake.</title>
        <authorList>
            <person name="Graf J.S."/>
            <person name="Marchant H.K."/>
            <person name="Tienken D."/>
            <person name="Hach P.F."/>
            <person name="Brand A."/>
            <person name="Schubert C.J."/>
            <person name="Kuypers M.M."/>
            <person name="Milucka J."/>
        </authorList>
    </citation>
    <scope>NUCLEOTIDE SEQUENCE [LARGE SCALE GENOMIC DNA]</scope>
    <source>
        <strain evidence="11 12">Zug</strain>
    </source>
</reference>
<keyword evidence="6 9" id="KW-1133">Transmembrane helix</keyword>
<evidence type="ECO:0000256" key="5">
    <source>
        <dbReference type="ARBA" id="ARBA00022927"/>
    </source>
</evidence>
<evidence type="ECO:0000256" key="8">
    <source>
        <dbReference type="RuleBase" id="RU004057"/>
    </source>
</evidence>
<dbReference type="PANTHER" id="PTHR30625">
    <property type="entry name" value="PROTEIN TOLQ"/>
    <property type="match status" value="1"/>
</dbReference>
<dbReference type="PANTHER" id="PTHR30625:SF15">
    <property type="entry name" value="BIOPOLYMER TRANSPORT PROTEIN EXBB"/>
    <property type="match status" value="1"/>
</dbReference>
<keyword evidence="2 8" id="KW-0813">Transport</keyword>
<feature type="transmembrane region" description="Helical" evidence="9">
    <location>
        <begin position="126"/>
        <end position="154"/>
    </location>
</feature>
<accession>A0A2T4TZI3</accession>
<dbReference type="GO" id="GO:0017038">
    <property type="term" value="P:protein import"/>
    <property type="evidence" value="ECO:0007669"/>
    <property type="project" value="TreeGrafter"/>
</dbReference>
<keyword evidence="5 8" id="KW-0653">Protein transport</keyword>
<evidence type="ECO:0000256" key="4">
    <source>
        <dbReference type="ARBA" id="ARBA00022692"/>
    </source>
</evidence>
<feature type="domain" description="MotA/TolQ/ExbB proton channel" evidence="10">
    <location>
        <begin position="92"/>
        <end position="207"/>
    </location>
</feature>
<evidence type="ECO:0000313" key="12">
    <source>
        <dbReference type="Proteomes" id="UP000241436"/>
    </source>
</evidence>
<comment type="similarity">
    <text evidence="8">Belongs to the exbB/tolQ family.</text>
</comment>
<evidence type="ECO:0000256" key="1">
    <source>
        <dbReference type="ARBA" id="ARBA00004651"/>
    </source>
</evidence>